<evidence type="ECO:0000256" key="1">
    <source>
        <dbReference type="ARBA" id="ARBA00023015"/>
    </source>
</evidence>
<dbReference type="GO" id="GO:0003677">
    <property type="term" value="F:DNA binding"/>
    <property type="evidence" value="ECO:0007669"/>
    <property type="project" value="UniProtKB-KW"/>
</dbReference>
<evidence type="ECO:0000256" key="3">
    <source>
        <dbReference type="ARBA" id="ARBA00023163"/>
    </source>
</evidence>
<dbReference type="Proteomes" id="UP000550729">
    <property type="component" value="Unassembled WGS sequence"/>
</dbReference>
<feature type="domain" description="HTH marR-type" evidence="4">
    <location>
        <begin position="10"/>
        <end position="137"/>
    </location>
</feature>
<dbReference type="AlphaFoldDB" id="A0A848KRF2"/>
<dbReference type="GO" id="GO:0003700">
    <property type="term" value="F:DNA-binding transcription factor activity"/>
    <property type="evidence" value="ECO:0007669"/>
    <property type="project" value="InterPro"/>
</dbReference>
<sequence>MGSKAQVCKDDELAAAWQDLSVRYHRIQCTLDRELQANHQLTSSEFEVLEFLVRTDEHSARMSELADHVHLSQSATSRVVARLEADGLLTRSMCPGDRRSVFAGLSEAGVQRYNEARPTQRRILNEQSVGCEKILGR</sequence>
<keyword evidence="3" id="KW-0804">Transcription</keyword>
<evidence type="ECO:0000259" key="4">
    <source>
        <dbReference type="PROSITE" id="PS50995"/>
    </source>
</evidence>
<evidence type="ECO:0000313" key="6">
    <source>
        <dbReference type="Proteomes" id="UP000550729"/>
    </source>
</evidence>
<protein>
    <submittedName>
        <fullName evidence="5">MarR family transcriptional regulator</fullName>
    </submittedName>
</protein>
<dbReference type="PANTHER" id="PTHR33164:SF99">
    <property type="entry name" value="MARR FAMILY REGULATORY PROTEIN"/>
    <property type="match status" value="1"/>
</dbReference>
<dbReference type="PROSITE" id="PS01117">
    <property type="entry name" value="HTH_MARR_1"/>
    <property type="match status" value="1"/>
</dbReference>
<gene>
    <name evidence="5" type="ORF">HH308_07100</name>
</gene>
<dbReference type="InterPro" id="IPR000835">
    <property type="entry name" value="HTH_MarR-typ"/>
</dbReference>
<dbReference type="InterPro" id="IPR036388">
    <property type="entry name" value="WH-like_DNA-bd_sf"/>
</dbReference>
<dbReference type="PROSITE" id="PS50995">
    <property type="entry name" value="HTH_MARR_2"/>
    <property type="match status" value="1"/>
</dbReference>
<keyword evidence="6" id="KW-1185">Reference proteome</keyword>
<proteinExistence type="predicted"/>
<keyword evidence="2" id="KW-0238">DNA-binding</keyword>
<organism evidence="5 6">
    <name type="scientific">Gordonia asplenii</name>
    <dbReference type="NCBI Taxonomy" id="2725283"/>
    <lineage>
        <taxon>Bacteria</taxon>
        <taxon>Bacillati</taxon>
        <taxon>Actinomycetota</taxon>
        <taxon>Actinomycetes</taxon>
        <taxon>Mycobacteriales</taxon>
        <taxon>Gordoniaceae</taxon>
        <taxon>Gordonia</taxon>
    </lineage>
</organism>
<dbReference type="InterPro" id="IPR039422">
    <property type="entry name" value="MarR/SlyA-like"/>
</dbReference>
<comment type="caution">
    <text evidence="5">The sequence shown here is derived from an EMBL/GenBank/DDBJ whole genome shotgun (WGS) entry which is preliminary data.</text>
</comment>
<dbReference type="InterPro" id="IPR036390">
    <property type="entry name" value="WH_DNA-bd_sf"/>
</dbReference>
<dbReference type="RefSeq" id="WP_170193495.1">
    <property type="nucleotide sequence ID" value="NZ_JABBNB010000006.1"/>
</dbReference>
<dbReference type="Pfam" id="PF12802">
    <property type="entry name" value="MarR_2"/>
    <property type="match status" value="1"/>
</dbReference>
<dbReference type="PANTHER" id="PTHR33164">
    <property type="entry name" value="TRANSCRIPTIONAL REGULATOR, MARR FAMILY"/>
    <property type="match status" value="1"/>
</dbReference>
<dbReference type="InterPro" id="IPR023187">
    <property type="entry name" value="Tscrpt_reg_MarR-type_CS"/>
</dbReference>
<keyword evidence="1" id="KW-0805">Transcription regulation</keyword>
<reference evidence="5 6" key="1">
    <citation type="submission" date="2020-04" db="EMBL/GenBank/DDBJ databases">
        <title>Gordonia sp. nov. TBRC 11910.</title>
        <authorList>
            <person name="Suriyachadkun C."/>
        </authorList>
    </citation>
    <scope>NUCLEOTIDE SEQUENCE [LARGE SCALE GENOMIC DNA]</scope>
    <source>
        <strain evidence="5 6">TBRC 11910</strain>
    </source>
</reference>
<dbReference type="SUPFAM" id="SSF46785">
    <property type="entry name" value="Winged helix' DNA-binding domain"/>
    <property type="match status" value="1"/>
</dbReference>
<name>A0A848KRF2_9ACTN</name>
<dbReference type="Gene3D" id="1.10.10.10">
    <property type="entry name" value="Winged helix-like DNA-binding domain superfamily/Winged helix DNA-binding domain"/>
    <property type="match status" value="1"/>
</dbReference>
<dbReference type="EMBL" id="JABBNB010000006">
    <property type="protein sequence ID" value="NMO00980.1"/>
    <property type="molecule type" value="Genomic_DNA"/>
</dbReference>
<dbReference type="SMART" id="SM00347">
    <property type="entry name" value="HTH_MARR"/>
    <property type="match status" value="1"/>
</dbReference>
<dbReference type="GO" id="GO:0006950">
    <property type="term" value="P:response to stress"/>
    <property type="evidence" value="ECO:0007669"/>
    <property type="project" value="TreeGrafter"/>
</dbReference>
<accession>A0A848KRF2</accession>
<evidence type="ECO:0000256" key="2">
    <source>
        <dbReference type="ARBA" id="ARBA00023125"/>
    </source>
</evidence>
<evidence type="ECO:0000313" key="5">
    <source>
        <dbReference type="EMBL" id="NMO00980.1"/>
    </source>
</evidence>